<name>A0A2V3Y599_9FIRM</name>
<dbReference type="Proteomes" id="UP000248057">
    <property type="component" value="Unassembled WGS sequence"/>
</dbReference>
<keyword evidence="3" id="KW-1185">Reference proteome</keyword>
<proteinExistence type="predicted"/>
<accession>A0A2V3Y599</accession>
<evidence type="ECO:0000256" key="1">
    <source>
        <dbReference type="SAM" id="MobiDB-lite"/>
    </source>
</evidence>
<comment type="caution">
    <text evidence="2">The sequence shown here is derived from an EMBL/GenBank/DDBJ whole genome shotgun (WGS) entry which is preliminary data.</text>
</comment>
<feature type="region of interest" description="Disordered" evidence="1">
    <location>
        <begin position="30"/>
        <end position="56"/>
    </location>
</feature>
<dbReference type="GeneID" id="86065221"/>
<sequence>MVDRCVCCGAIVPEGTEVCINCRHQYLDSENGQTASCPDHSISRAQNMKKQEAPGH</sequence>
<protein>
    <submittedName>
        <fullName evidence="2">Uncharacterized protein</fullName>
    </submittedName>
</protein>
<evidence type="ECO:0000313" key="2">
    <source>
        <dbReference type="EMBL" id="PXX53547.1"/>
    </source>
</evidence>
<organism evidence="2 3">
    <name type="scientific">Hungatella effluvii</name>
    <dbReference type="NCBI Taxonomy" id="1096246"/>
    <lineage>
        <taxon>Bacteria</taxon>
        <taxon>Bacillati</taxon>
        <taxon>Bacillota</taxon>
        <taxon>Clostridia</taxon>
        <taxon>Lachnospirales</taxon>
        <taxon>Lachnospiraceae</taxon>
        <taxon>Hungatella</taxon>
    </lineage>
</organism>
<dbReference type="EMBL" id="QJKD01000005">
    <property type="protein sequence ID" value="PXX53547.1"/>
    <property type="molecule type" value="Genomic_DNA"/>
</dbReference>
<reference evidence="2 3" key="1">
    <citation type="submission" date="2018-05" db="EMBL/GenBank/DDBJ databases">
        <title>Genomic Encyclopedia of Type Strains, Phase IV (KMG-IV): sequencing the most valuable type-strain genomes for metagenomic binning, comparative biology and taxonomic classification.</title>
        <authorList>
            <person name="Goeker M."/>
        </authorList>
    </citation>
    <scope>NUCLEOTIDE SEQUENCE [LARGE SCALE GENOMIC DNA]</scope>
    <source>
        <strain evidence="2 3">DSM 24995</strain>
    </source>
</reference>
<dbReference type="RefSeq" id="WP_167437573.1">
    <property type="nucleotide sequence ID" value="NZ_JAQETU010000010.1"/>
</dbReference>
<evidence type="ECO:0000313" key="3">
    <source>
        <dbReference type="Proteomes" id="UP000248057"/>
    </source>
</evidence>
<gene>
    <name evidence="2" type="ORF">DFR60_10534</name>
</gene>
<dbReference type="AlphaFoldDB" id="A0A2V3Y599"/>